<dbReference type="GO" id="GO:0016655">
    <property type="term" value="F:oxidoreductase activity, acting on NAD(P)H, quinone or similar compound as acceptor"/>
    <property type="evidence" value="ECO:0007669"/>
    <property type="project" value="InterPro"/>
</dbReference>
<dbReference type="InterPro" id="IPR029039">
    <property type="entry name" value="Flavoprotein-like_sf"/>
</dbReference>
<dbReference type="PANTHER" id="PTHR43741">
    <property type="entry name" value="FMN-DEPENDENT NADH-AZOREDUCTASE 1"/>
    <property type="match status" value="1"/>
</dbReference>
<feature type="binding site" evidence="6">
    <location>
        <begin position="15"/>
        <end position="17"/>
    </location>
    <ligand>
        <name>FMN</name>
        <dbReference type="ChEBI" id="CHEBI:58210"/>
    </ligand>
</feature>
<evidence type="ECO:0000256" key="5">
    <source>
        <dbReference type="ARBA" id="ARBA00048542"/>
    </source>
</evidence>
<keyword evidence="4 6" id="KW-0520">NAD</keyword>
<dbReference type="SUPFAM" id="SSF52218">
    <property type="entry name" value="Flavoproteins"/>
    <property type="match status" value="1"/>
</dbReference>
<evidence type="ECO:0000313" key="8">
    <source>
        <dbReference type="EMBL" id="KOF22854.1"/>
    </source>
</evidence>
<comment type="cofactor">
    <cofactor evidence="6">
        <name>FMN</name>
        <dbReference type="ChEBI" id="CHEBI:58210"/>
    </cofactor>
    <text evidence="6">Binds 1 FMN per subunit.</text>
</comment>
<comment type="caution">
    <text evidence="8">The sequence shown here is derived from an EMBL/GenBank/DDBJ whole genome shotgun (WGS) entry which is preliminary data.</text>
</comment>
<dbReference type="GO" id="GO:0009055">
    <property type="term" value="F:electron transfer activity"/>
    <property type="evidence" value="ECO:0007669"/>
    <property type="project" value="UniProtKB-UniRule"/>
</dbReference>
<comment type="catalytic activity">
    <reaction evidence="5">
        <text>N,N-dimethyl-1,4-phenylenediamine + anthranilate + 2 NAD(+) = 2-(4-dimethylaminophenyl)diazenylbenzoate + 2 NADH + 2 H(+)</text>
        <dbReference type="Rhea" id="RHEA:55872"/>
        <dbReference type="ChEBI" id="CHEBI:15378"/>
        <dbReference type="ChEBI" id="CHEBI:15783"/>
        <dbReference type="ChEBI" id="CHEBI:16567"/>
        <dbReference type="ChEBI" id="CHEBI:57540"/>
        <dbReference type="ChEBI" id="CHEBI:57945"/>
        <dbReference type="ChEBI" id="CHEBI:71579"/>
        <dbReference type="EC" id="1.7.1.17"/>
    </reaction>
    <physiologicalReaction direction="right-to-left" evidence="5">
        <dbReference type="Rhea" id="RHEA:55874"/>
    </physiologicalReaction>
</comment>
<dbReference type="AlphaFoldDB" id="A0A0L8C7Q7"/>
<keyword evidence="1 6" id="KW-0285">Flavoprotein</keyword>
<dbReference type="GO" id="GO:0016652">
    <property type="term" value="F:oxidoreductase activity, acting on NAD(P)H as acceptor"/>
    <property type="evidence" value="ECO:0007669"/>
    <property type="project" value="UniProtKB-UniRule"/>
</dbReference>
<evidence type="ECO:0000313" key="9">
    <source>
        <dbReference type="Proteomes" id="UP000037425"/>
    </source>
</evidence>
<evidence type="ECO:0000256" key="4">
    <source>
        <dbReference type="ARBA" id="ARBA00023027"/>
    </source>
</evidence>
<comment type="subunit">
    <text evidence="6">Homodimer.</text>
</comment>
<comment type="function">
    <text evidence="6">Also exhibits azoreductase activity. Catalyzes the reductive cleavage of the azo bond in aromatic azo compounds to the corresponding amines.</text>
</comment>
<gene>
    <name evidence="6" type="primary">azoR</name>
    <name evidence="8" type="ORF">AC244_01685</name>
</gene>
<dbReference type="InterPro" id="IPR023048">
    <property type="entry name" value="NADH:quinone_OxRdtase_FMN_depd"/>
</dbReference>
<dbReference type="Pfam" id="PF02525">
    <property type="entry name" value="Flavodoxin_2"/>
    <property type="match status" value="1"/>
</dbReference>
<accession>A0A0L8C7Q7</accession>
<dbReference type="OrthoDB" id="9787136at2"/>
<dbReference type="EC" id="1.7.1.17" evidence="6"/>
<evidence type="ECO:0000256" key="6">
    <source>
        <dbReference type="HAMAP-Rule" id="MF_01216"/>
    </source>
</evidence>
<evidence type="ECO:0000256" key="2">
    <source>
        <dbReference type="ARBA" id="ARBA00022643"/>
    </source>
</evidence>
<dbReference type="Proteomes" id="UP000037425">
    <property type="component" value="Unassembled WGS sequence"/>
</dbReference>
<evidence type="ECO:0000256" key="3">
    <source>
        <dbReference type="ARBA" id="ARBA00023002"/>
    </source>
</evidence>
<dbReference type="Gene3D" id="3.40.50.360">
    <property type="match status" value="1"/>
</dbReference>
<comment type="catalytic activity">
    <reaction evidence="6">
        <text>2 a quinone + NADH + H(+) = 2 a 1,4-benzosemiquinone + NAD(+)</text>
        <dbReference type="Rhea" id="RHEA:65952"/>
        <dbReference type="ChEBI" id="CHEBI:15378"/>
        <dbReference type="ChEBI" id="CHEBI:57540"/>
        <dbReference type="ChEBI" id="CHEBI:57945"/>
        <dbReference type="ChEBI" id="CHEBI:132124"/>
        <dbReference type="ChEBI" id="CHEBI:134225"/>
    </reaction>
</comment>
<feature type="binding site" evidence="6">
    <location>
        <begin position="94"/>
        <end position="97"/>
    </location>
    <ligand>
        <name>FMN</name>
        <dbReference type="ChEBI" id="CHEBI:58210"/>
    </ligand>
</feature>
<reference evidence="9" key="1">
    <citation type="submission" date="2015-07" db="EMBL/GenBank/DDBJ databases">
        <title>Whole genome sequence of an Ensifer adhaerens strain isolated from a cave pool in the Wind Cave National Park.</title>
        <authorList>
            <person name="Eng W.W.H."/>
            <person name="Gan H.M."/>
            <person name="Barton H.A."/>
            <person name="Savka M.A."/>
        </authorList>
    </citation>
    <scope>NUCLEOTIDE SEQUENCE [LARGE SCALE GENOMIC DNA]</scope>
    <source>
        <strain evidence="9">SD006</strain>
    </source>
</reference>
<comment type="similarity">
    <text evidence="6">Belongs to the azoreductase type 1 family.</text>
</comment>
<feature type="domain" description="Flavodoxin-like fold" evidence="7">
    <location>
        <begin position="1"/>
        <end position="197"/>
    </location>
</feature>
<evidence type="ECO:0000259" key="7">
    <source>
        <dbReference type="Pfam" id="PF02525"/>
    </source>
</evidence>
<organism evidence="8 9">
    <name type="scientific">Ensifer adhaerens</name>
    <name type="common">Sinorhizobium morelense</name>
    <dbReference type="NCBI Taxonomy" id="106592"/>
    <lineage>
        <taxon>Bacteria</taxon>
        <taxon>Pseudomonadati</taxon>
        <taxon>Pseudomonadota</taxon>
        <taxon>Alphaproteobacteria</taxon>
        <taxon>Hyphomicrobiales</taxon>
        <taxon>Rhizobiaceae</taxon>
        <taxon>Sinorhizobium/Ensifer group</taxon>
        <taxon>Ensifer</taxon>
    </lineage>
</organism>
<proteinExistence type="inferred from homology"/>
<keyword evidence="3 6" id="KW-0560">Oxidoreductase</keyword>
<dbReference type="InterPro" id="IPR050104">
    <property type="entry name" value="FMN-dep_NADH:Q_OxRdtase_AzoR1"/>
</dbReference>
<dbReference type="HAMAP" id="MF_01216">
    <property type="entry name" value="Azoreductase_type1"/>
    <property type="match status" value="1"/>
</dbReference>
<feature type="binding site" evidence="6">
    <location>
        <begin position="138"/>
        <end position="141"/>
    </location>
    <ligand>
        <name>FMN</name>
        <dbReference type="ChEBI" id="CHEBI:58210"/>
    </ligand>
</feature>
<dbReference type="RefSeq" id="WP_053247639.1">
    <property type="nucleotide sequence ID" value="NZ_LGAP01000001.1"/>
</dbReference>
<dbReference type="InterPro" id="IPR003680">
    <property type="entry name" value="Flavodoxin_fold"/>
</dbReference>
<sequence>MNVLHIDSGILGDHSVSRRLTAAITAQIKADRLDANVTYRDLATSQIPHLTGAQIMAPADLAGVDAKLAAEVKIGREMLEEFLAADTVVVGAPMYNFSIPSQLKAWIDRLAVAGKTFRYTESGPEGLAKGKKVIVASTRGGHYSAGPASAMDHQEAYLKTVFGFFGITDVEFVRAEGLNLSADSKQFAIAEAEKTIAEGTVLRLAS</sequence>
<protein>
    <recommendedName>
        <fullName evidence="6">FMN dependent NADH:quinone oxidoreductase</fullName>
        <ecNumber evidence="6">1.6.5.-</ecNumber>
    </recommendedName>
    <alternativeName>
        <fullName evidence="6">Azo-dye reductase</fullName>
    </alternativeName>
    <alternativeName>
        <fullName evidence="6">FMN-dependent NADH-azo compound oxidoreductase</fullName>
    </alternativeName>
    <alternativeName>
        <fullName evidence="6">FMN-dependent NADH-azoreductase</fullName>
        <ecNumber evidence="6">1.7.1.17</ecNumber>
    </alternativeName>
</protein>
<dbReference type="EC" id="1.6.5.-" evidence="6"/>
<dbReference type="PATRIC" id="fig|106592.7.peg.358"/>
<comment type="caution">
    <text evidence="6">Lacks conserved residue(s) required for the propagation of feature annotation.</text>
</comment>
<evidence type="ECO:0000256" key="1">
    <source>
        <dbReference type="ARBA" id="ARBA00022630"/>
    </source>
</evidence>
<dbReference type="PANTHER" id="PTHR43741:SF4">
    <property type="entry name" value="FMN-DEPENDENT NADH:QUINONE OXIDOREDUCTASE"/>
    <property type="match status" value="1"/>
</dbReference>
<name>A0A0L8C7Q7_ENSAD</name>
<comment type="function">
    <text evidence="6">Quinone reductase that provides resistance to thiol-specific stress caused by electrophilic quinones.</text>
</comment>
<dbReference type="EMBL" id="LGAP01000001">
    <property type="protein sequence ID" value="KOF22854.1"/>
    <property type="molecule type" value="Genomic_DNA"/>
</dbReference>
<dbReference type="GO" id="GO:0010181">
    <property type="term" value="F:FMN binding"/>
    <property type="evidence" value="ECO:0007669"/>
    <property type="project" value="UniProtKB-UniRule"/>
</dbReference>
<keyword evidence="2 6" id="KW-0288">FMN</keyword>